<evidence type="ECO:0000313" key="2">
    <source>
        <dbReference type="EMBL" id="WMV32127.1"/>
    </source>
</evidence>
<dbReference type="Proteomes" id="UP001234989">
    <property type="component" value="Chromosome 6"/>
</dbReference>
<gene>
    <name evidence="2" type="ORF">MTR67_025512</name>
</gene>
<protein>
    <recommendedName>
        <fullName evidence="1">Reverse transcriptase domain-containing protein</fullName>
    </recommendedName>
</protein>
<feature type="domain" description="Reverse transcriptase" evidence="1">
    <location>
        <begin position="154"/>
        <end position="457"/>
    </location>
</feature>
<name>A0AAF0QXA9_SOLVR</name>
<dbReference type="PANTHER" id="PTHR46890:SF48">
    <property type="entry name" value="RNA-DIRECTED DNA POLYMERASE"/>
    <property type="match status" value="1"/>
</dbReference>
<dbReference type="PANTHER" id="PTHR46890">
    <property type="entry name" value="NON-LTR RETROLELEMENT REVERSE TRANSCRIPTASE-LIKE PROTEIN-RELATED"/>
    <property type="match status" value="1"/>
</dbReference>
<dbReference type="Pfam" id="PF00078">
    <property type="entry name" value="RVT_1"/>
    <property type="match status" value="1"/>
</dbReference>
<dbReference type="EMBL" id="CP133617">
    <property type="protein sequence ID" value="WMV32127.1"/>
    <property type="molecule type" value="Genomic_DNA"/>
</dbReference>
<dbReference type="SUPFAM" id="SSF56672">
    <property type="entry name" value="DNA/RNA polymerases"/>
    <property type="match status" value="1"/>
</dbReference>
<dbReference type="SUPFAM" id="SSF56219">
    <property type="entry name" value="DNase I-like"/>
    <property type="match status" value="1"/>
</dbReference>
<dbReference type="CDD" id="cd01650">
    <property type="entry name" value="RT_nLTR_like"/>
    <property type="match status" value="1"/>
</dbReference>
<evidence type="ECO:0000313" key="3">
    <source>
        <dbReference type="Proteomes" id="UP001234989"/>
    </source>
</evidence>
<proteinExistence type="predicted"/>
<dbReference type="PROSITE" id="PS50878">
    <property type="entry name" value="RT_POL"/>
    <property type="match status" value="1"/>
</dbReference>
<dbReference type="InterPro" id="IPR043502">
    <property type="entry name" value="DNA/RNA_pol_sf"/>
</dbReference>
<organism evidence="2 3">
    <name type="scientific">Solanum verrucosum</name>
    <dbReference type="NCBI Taxonomy" id="315347"/>
    <lineage>
        <taxon>Eukaryota</taxon>
        <taxon>Viridiplantae</taxon>
        <taxon>Streptophyta</taxon>
        <taxon>Embryophyta</taxon>
        <taxon>Tracheophyta</taxon>
        <taxon>Spermatophyta</taxon>
        <taxon>Magnoliopsida</taxon>
        <taxon>eudicotyledons</taxon>
        <taxon>Gunneridae</taxon>
        <taxon>Pentapetalae</taxon>
        <taxon>asterids</taxon>
        <taxon>lamiids</taxon>
        <taxon>Solanales</taxon>
        <taxon>Solanaceae</taxon>
        <taxon>Solanoideae</taxon>
        <taxon>Solaneae</taxon>
        <taxon>Solanum</taxon>
    </lineage>
</organism>
<dbReference type="InterPro" id="IPR036691">
    <property type="entry name" value="Endo/exonu/phosph_ase_sf"/>
</dbReference>
<accession>A0AAF0QXA9</accession>
<dbReference type="InterPro" id="IPR000477">
    <property type="entry name" value="RT_dom"/>
</dbReference>
<dbReference type="Gene3D" id="3.60.10.10">
    <property type="entry name" value="Endonuclease/exonuclease/phosphatase"/>
    <property type="match status" value="1"/>
</dbReference>
<dbReference type="InterPro" id="IPR052343">
    <property type="entry name" value="Retrotransposon-Effector_Assoc"/>
</dbReference>
<evidence type="ECO:0000259" key="1">
    <source>
        <dbReference type="PROSITE" id="PS50878"/>
    </source>
</evidence>
<dbReference type="AlphaFoldDB" id="A0AAF0QXA9"/>
<reference evidence="2" key="1">
    <citation type="submission" date="2023-08" db="EMBL/GenBank/DDBJ databases">
        <title>A de novo genome assembly of Solanum verrucosum Schlechtendal, a Mexican diploid species geographically isolated from the other diploid A-genome species in potato relatives.</title>
        <authorList>
            <person name="Hosaka K."/>
        </authorList>
    </citation>
    <scope>NUCLEOTIDE SEQUENCE</scope>
    <source>
        <tissue evidence="2">Young leaves</tissue>
    </source>
</reference>
<sequence length="630" mass="71908">MAAGMDNPWLIGGDFNVVLNSEEKIGGLPVNDVDCEDLGNCISSSDLTEVQFKGSPFTWWNGRVGNDCIFEKLDRVLINQQMQDWFNHTEVEHLPRTGSDHAPMLLQYEVTEDRHRKPFRFLKFWTDNGSFKEIVKQNWSSGDSQNPFQDFKENIKKGNTLPKSITHTNLVLLPKKENVQDFTDLRPISLSNFINKVLSRIVHNRIEVLLPGLISSNQSGFVKGRSIIENVLLTQEIITDIRKRGKPINVIMKLDIAKAYDRVSWYFFMKVLRKMGFSEVFIDLIWRLISNNWYSVLVNGQSHGFFYSTKGAKQGDPLSPALFILSAEVLSRALNSLFEDGQFVGYGLPKWSAKLNHLSYADDTIIFASTNKYSLEKIVSILQEYEVQSGQKVNKDKSAYYLLQNVAVEVIQQVECTAIVPPMCVVKELRRIFAKFFWSNKVTGRSKHWAAWDKVYLPKQEGVSARETIEHLFLKGEIATKVWNYVSQATVIIGPRNQVKQTMKKWWDAHRNSRQKEIFQAIPNIVLWPNFLYKLMKWLPPPIGWWKCNTDGASRGNPSPSTVAFCVRNVDGDLVGPKGLKIADSTNLVAEAVAMNFRDVPSKGKKIINLDKLSLPNMRIRHSVATRLTT</sequence>
<keyword evidence="3" id="KW-1185">Reference proteome</keyword>